<evidence type="ECO:0000256" key="2">
    <source>
        <dbReference type="ARBA" id="ARBA00022670"/>
    </source>
</evidence>
<feature type="transmembrane region" description="Helical" evidence="8">
    <location>
        <begin position="7"/>
        <end position="25"/>
    </location>
</feature>
<evidence type="ECO:0000259" key="9">
    <source>
        <dbReference type="Pfam" id="PF00717"/>
    </source>
</evidence>
<dbReference type="InterPro" id="IPR015927">
    <property type="entry name" value="Peptidase_S24_S26A/B/C"/>
</dbReference>
<keyword evidence="3 8" id="KW-0812">Transmembrane</keyword>
<dbReference type="GO" id="GO:0016020">
    <property type="term" value="C:membrane"/>
    <property type="evidence" value="ECO:0007669"/>
    <property type="project" value="UniProtKB-SubCell"/>
</dbReference>
<dbReference type="EC" id="3.4.21.89" evidence="6"/>
<dbReference type="Gene3D" id="2.10.109.10">
    <property type="entry name" value="Umud Fragment, subunit A"/>
    <property type="match status" value="1"/>
</dbReference>
<dbReference type="AlphaFoldDB" id="A0A5S5CSC2"/>
<keyword evidence="5 8" id="KW-0472">Membrane</keyword>
<sequence>MPAATRVASTSAVVALVLATVWLFWPAGLGGGTTYVTTHGTSMEPEFNSGDLVVLSRADRYAVGDVVAYRSESLDSVVMHRIVSGDARGFVTQGDNNDWLDEDRPTAEEIFGRQFLHLPQGGTALGALASPWSLGLVAAAASLLVGSTRRVHGRHSPRRRRRPALRRPSFSAPALALPRFSAPALPRVGAPALPMVARARARQVALGAGAVALVAAVGAGVLVLLPATEQVTETLQVTQEGTFTYAGSAERGTTYPTGAVATGDTVWTKLATGLTVSYTDTVVAPDVADLRGALRLDVSIRAADGWSTYLSSGPVVPLDGGTATATVAVDPAQASAVLARHHDEVGMSGSGATLTITPTVALTGTVRGVAFEAENPPGLDFVLDPTSLRLTGEPESVLATTGQTPVSVEEVAPRSFDVLAVSVPIGVARVAAVVVLALALVVAAAGAWIGQVGRGDVADGFLLRHADRIVPVATLAEGATVIDVADAEALHRVAERFDTVVLHHAGPDEDVFAVRDVDATYRFVVPGTPGRRGRPPVPAAARAPLPEEPAAADLTTPLGLRGRFA</sequence>
<evidence type="ECO:0000256" key="7">
    <source>
        <dbReference type="SAM" id="MobiDB-lite"/>
    </source>
</evidence>
<dbReference type="Pfam" id="PF00717">
    <property type="entry name" value="Peptidase_S24"/>
    <property type="match status" value="1"/>
</dbReference>
<feature type="transmembrane region" description="Helical" evidence="8">
    <location>
        <begin position="132"/>
        <end position="152"/>
    </location>
</feature>
<keyword evidence="4 8" id="KW-1133">Transmembrane helix</keyword>
<evidence type="ECO:0000256" key="8">
    <source>
        <dbReference type="SAM" id="Phobius"/>
    </source>
</evidence>
<feature type="transmembrane region" description="Helical" evidence="8">
    <location>
        <begin position="204"/>
        <end position="225"/>
    </location>
</feature>
<protein>
    <recommendedName>
        <fullName evidence="6">Signal peptidase I</fullName>
        <ecNumber evidence="6">3.4.21.89</ecNumber>
    </recommendedName>
</protein>
<comment type="subcellular location">
    <subcellularLocation>
        <location evidence="1">Membrane</location>
    </subcellularLocation>
</comment>
<evidence type="ECO:0000256" key="1">
    <source>
        <dbReference type="ARBA" id="ARBA00004370"/>
    </source>
</evidence>
<evidence type="ECO:0000313" key="10">
    <source>
        <dbReference type="EMBL" id="TYP86613.1"/>
    </source>
</evidence>
<feature type="domain" description="Peptidase S24/S26A/S26B/S26C" evidence="9">
    <location>
        <begin position="32"/>
        <end position="106"/>
    </location>
</feature>
<dbReference type="InterPro" id="IPR036286">
    <property type="entry name" value="LexA/Signal_pep-like_sf"/>
</dbReference>
<dbReference type="EMBL" id="VNHW01000009">
    <property type="protein sequence ID" value="TYP86613.1"/>
    <property type="molecule type" value="Genomic_DNA"/>
</dbReference>
<dbReference type="NCBIfam" id="TIGR02228">
    <property type="entry name" value="sigpep_I_arch"/>
    <property type="match status" value="1"/>
</dbReference>
<evidence type="ECO:0000256" key="3">
    <source>
        <dbReference type="ARBA" id="ARBA00022692"/>
    </source>
</evidence>
<dbReference type="GO" id="GO:0009003">
    <property type="term" value="F:signal peptidase activity"/>
    <property type="evidence" value="ECO:0007669"/>
    <property type="project" value="UniProtKB-EC"/>
</dbReference>
<feature type="region of interest" description="Disordered" evidence="7">
    <location>
        <begin position="528"/>
        <end position="552"/>
    </location>
</feature>
<evidence type="ECO:0000256" key="6">
    <source>
        <dbReference type="NCBIfam" id="TIGR02228"/>
    </source>
</evidence>
<feature type="compositionally biased region" description="Low complexity" evidence="7">
    <location>
        <begin position="539"/>
        <end position="552"/>
    </location>
</feature>
<keyword evidence="2" id="KW-0645">Protease</keyword>
<accession>A0A5S5CSC2</accession>
<dbReference type="RefSeq" id="WP_166533969.1">
    <property type="nucleotide sequence ID" value="NZ_VNHW01000009.1"/>
</dbReference>
<dbReference type="Proteomes" id="UP000322499">
    <property type="component" value="Unassembled WGS sequence"/>
</dbReference>
<evidence type="ECO:0000256" key="5">
    <source>
        <dbReference type="ARBA" id="ARBA00023136"/>
    </source>
</evidence>
<gene>
    <name evidence="10" type="ORF">BD833_109218</name>
</gene>
<evidence type="ECO:0000313" key="11">
    <source>
        <dbReference type="Proteomes" id="UP000322499"/>
    </source>
</evidence>
<reference evidence="10 11" key="1">
    <citation type="submission" date="2019-07" db="EMBL/GenBank/DDBJ databases">
        <title>Genomic Encyclopedia of Archaeal and Bacterial Type Strains, Phase II (KMG-II): from individual species to whole genera.</title>
        <authorList>
            <person name="Goeker M."/>
        </authorList>
    </citation>
    <scope>NUCLEOTIDE SEQUENCE [LARGE SCALE GENOMIC DNA]</scope>
    <source>
        <strain evidence="10 11">DSM 46842</strain>
    </source>
</reference>
<comment type="caution">
    <text evidence="10">The sequence shown here is derived from an EMBL/GenBank/DDBJ whole genome shotgun (WGS) entry which is preliminary data.</text>
</comment>
<keyword evidence="2" id="KW-0378">Hydrolase</keyword>
<dbReference type="SUPFAM" id="SSF51306">
    <property type="entry name" value="LexA/Signal peptidase"/>
    <property type="match status" value="1"/>
</dbReference>
<proteinExistence type="predicted"/>
<name>A0A5S5CSC2_9ACTN</name>
<dbReference type="GO" id="GO:0006465">
    <property type="term" value="P:signal peptide processing"/>
    <property type="evidence" value="ECO:0007669"/>
    <property type="project" value="UniProtKB-UniRule"/>
</dbReference>
<keyword evidence="11" id="KW-1185">Reference proteome</keyword>
<dbReference type="CDD" id="cd06462">
    <property type="entry name" value="Peptidase_S24_S26"/>
    <property type="match status" value="1"/>
</dbReference>
<evidence type="ECO:0000256" key="4">
    <source>
        <dbReference type="ARBA" id="ARBA00022989"/>
    </source>
</evidence>
<organism evidence="10 11">
    <name type="scientific">Blastococcus xanthinilyticus</name>
    <dbReference type="NCBI Taxonomy" id="1564164"/>
    <lineage>
        <taxon>Bacteria</taxon>
        <taxon>Bacillati</taxon>
        <taxon>Actinomycetota</taxon>
        <taxon>Actinomycetes</taxon>
        <taxon>Geodermatophilales</taxon>
        <taxon>Geodermatophilaceae</taxon>
        <taxon>Blastococcus</taxon>
    </lineage>
</organism>
<feature type="transmembrane region" description="Helical" evidence="8">
    <location>
        <begin position="430"/>
        <end position="449"/>
    </location>
</feature>
<dbReference type="GO" id="GO:0004252">
    <property type="term" value="F:serine-type endopeptidase activity"/>
    <property type="evidence" value="ECO:0007669"/>
    <property type="project" value="UniProtKB-UniRule"/>
</dbReference>
<dbReference type="InterPro" id="IPR001733">
    <property type="entry name" value="Peptidase_S26B"/>
</dbReference>